<gene>
    <name evidence="1" type="ORF">LSALG_LOCUS26654</name>
</gene>
<evidence type="ECO:0000313" key="1">
    <source>
        <dbReference type="EMBL" id="CAI9287287.1"/>
    </source>
</evidence>
<protein>
    <submittedName>
        <fullName evidence="1">Uncharacterized protein</fullName>
    </submittedName>
</protein>
<proteinExistence type="predicted"/>
<sequence length="226" mass="25244">MPAGHLSSLMAAMSHDPLFAQQLVFKPYSYYYQGMYPPTTTKQQQSRHTGVGDILAQHWTNGIERTAKSTGACMLHAGSVGAANTSVQPWVPLRIQSRQKEGESIRAYYDRFTLATLSDPGHEEFLVTSTFAQGLLTGPLSGKMQGTIPKSRDELKYRVEKYFRLIKGEEHKQANLKVVLNAYHKQERPTPNPATTIKSAIMETTTKRAYIREIHPADSARSSNTT</sequence>
<dbReference type="Proteomes" id="UP001177003">
    <property type="component" value="Chromosome 5"/>
</dbReference>
<evidence type="ECO:0000313" key="2">
    <source>
        <dbReference type="Proteomes" id="UP001177003"/>
    </source>
</evidence>
<reference evidence="1" key="1">
    <citation type="submission" date="2023-04" db="EMBL/GenBank/DDBJ databases">
        <authorList>
            <person name="Vijverberg K."/>
            <person name="Xiong W."/>
            <person name="Schranz E."/>
        </authorList>
    </citation>
    <scope>NUCLEOTIDE SEQUENCE</scope>
</reference>
<accession>A0AA35Z8K2</accession>
<dbReference type="AlphaFoldDB" id="A0AA35Z8K2"/>
<name>A0AA35Z8K2_LACSI</name>
<dbReference type="EMBL" id="OX465081">
    <property type="protein sequence ID" value="CAI9287287.1"/>
    <property type="molecule type" value="Genomic_DNA"/>
</dbReference>
<organism evidence="1 2">
    <name type="scientific">Lactuca saligna</name>
    <name type="common">Willowleaf lettuce</name>
    <dbReference type="NCBI Taxonomy" id="75948"/>
    <lineage>
        <taxon>Eukaryota</taxon>
        <taxon>Viridiplantae</taxon>
        <taxon>Streptophyta</taxon>
        <taxon>Embryophyta</taxon>
        <taxon>Tracheophyta</taxon>
        <taxon>Spermatophyta</taxon>
        <taxon>Magnoliopsida</taxon>
        <taxon>eudicotyledons</taxon>
        <taxon>Gunneridae</taxon>
        <taxon>Pentapetalae</taxon>
        <taxon>asterids</taxon>
        <taxon>campanulids</taxon>
        <taxon>Asterales</taxon>
        <taxon>Asteraceae</taxon>
        <taxon>Cichorioideae</taxon>
        <taxon>Cichorieae</taxon>
        <taxon>Lactucinae</taxon>
        <taxon>Lactuca</taxon>
    </lineage>
</organism>
<keyword evidence="2" id="KW-1185">Reference proteome</keyword>